<organism evidence="1 2">
    <name type="scientific">Armillaria gallica</name>
    <name type="common">Bulbous honey fungus</name>
    <name type="synonym">Armillaria bulbosa</name>
    <dbReference type="NCBI Taxonomy" id="47427"/>
    <lineage>
        <taxon>Eukaryota</taxon>
        <taxon>Fungi</taxon>
        <taxon>Dikarya</taxon>
        <taxon>Basidiomycota</taxon>
        <taxon>Agaricomycotina</taxon>
        <taxon>Agaricomycetes</taxon>
        <taxon>Agaricomycetidae</taxon>
        <taxon>Agaricales</taxon>
        <taxon>Marasmiineae</taxon>
        <taxon>Physalacriaceae</taxon>
        <taxon>Armillaria</taxon>
    </lineage>
</organism>
<dbReference type="OrthoDB" id="2944803at2759"/>
<dbReference type="Proteomes" id="UP000217790">
    <property type="component" value="Unassembled WGS sequence"/>
</dbReference>
<sequence length="242" mass="27919">MSESSPSASHVIPSLSRSQRMFTLAVTYLIQRVVDVGLSTAVPILTPICYLAARFDDSVRRVMLLFHTLFIRGRCCIAEDRGGLESKYFCELLEVSRQARYQLLPAIEANIVDIEPHLVSELRGPHGLERLLRFLKQIPGFWSGRIDLLDDILDIMSSICSSGRTIVDCLEHFERYTCVMKARFLDPDWVASHRGRPDLIWCLYGTGVLVMEQLRDMSWDRRLVRFLPRHRSCWEIGSWWSS</sequence>
<proteinExistence type="predicted"/>
<dbReference type="AlphaFoldDB" id="A0A2H3DSM0"/>
<name>A0A2H3DSM0_ARMGA</name>
<keyword evidence="2" id="KW-1185">Reference proteome</keyword>
<evidence type="ECO:0000313" key="2">
    <source>
        <dbReference type="Proteomes" id="UP000217790"/>
    </source>
</evidence>
<accession>A0A2H3DSM0</accession>
<gene>
    <name evidence="1" type="ORF">ARMGADRAFT_1075061</name>
</gene>
<dbReference type="OMA" id="PICYLAA"/>
<dbReference type="InParanoid" id="A0A2H3DSM0"/>
<evidence type="ECO:0000313" key="1">
    <source>
        <dbReference type="EMBL" id="PBK98201.1"/>
    </source>
</evidence>
<protein>
    <submittedName>
        <fullName evidence="1">Uncharacterized protein</fullName>
    </submittedName>
</protein>
<dbReference type="EMBL" id="KZ293648">
    <property type="protein sequence ID" value="PBK98201.1"/>
    <property type="molecule type" value="Genomic_DNA"/>
</dbReference>
<reference evidence="2" key="1">
    <citation type="journal article" date="2017" name="Nat. Ecol. Evol.">
        <title>Genome expansion and lineage-specific genetic innovations in the forest pathogenic fungi Armillaria.</title>
        <authorList>
            <person name="Sipos G."/>
            <person name="Prasanna A.N."/>
            <person name="Walter M.C."/>
            <person name="O'Connor E."/>
            <person name="Balint B."/>
            <person name="Krizsan K."/>
            <person name="Kiss B."/>
            <person name="Hess J."/>
            <person name="Varga T."/>
            <person name="Slot J."/>
            <person name="Riley R."/>
            <person name="Boka B."/>
            <person name="Rigling D."/>
            <person name="Barry K."/>
            <person name="Lee J."/>
            <person name="Mihaltcheva S."/>
            <person name="LaButti K."/>
            <person name="Lipzen A."/>
            <person name="Waldron R."/>
            <person name="Moloney N.M."/>
            <person name="Sperisen C."/>
            <person name="Kredics L."/>
            <person name="Vagvoelgyi C."/>
            <person name="Patrignani A."/>
            <person name="Fitzpatrick D."/>
            <person name="Nagy I."/>
            <person name="Doyle S."/>
            <person name="Anderson J.B."/>
            <person name="Grigoriev I.V."/>
            <person name="Gueldener U."/>
            <person name="Muensterkoetter M."/>
            <person name="Nagy L.G."/>
        </authorList>
    </citation>
    <scope>NUCLEOTIDE SEQUENCE [LARGE SCALE GENOMIC DNA]</scope>
    <source>
        <strain evidence="2">Ar21-2</strain>
    </source>
</reference>